<evidence type="ECO:0000313" key="1">
    <source>
        <dbReference type="EMBL" id="EET60599.1"/>
    </source>
</evidence>
<reference evidence="1" key="1">
    <citation type="submission" date="2009-07" db="EMBL/GenBank/DDBJ databases">
        <authorList>
            <person name="Weinstock G."/>
            <person name="Sodergren E."/>
            <person name="Clifton S."/>
            <person name="Fulton L."/>
            <person name="Fulton B."/>
            <person name="Courtney L."/>
            <person name="Fronick C."/>
            <person name="Harrison M."/>
            <person name="Strong C."/>
            <person name="Farmer C."/>
            <person name="Delahaunty K."/>
            <person name="Markovic C."/>
            <person name="Hall O."/>
            <person name="Minx P."/>
            <person name="Tomlinson C."/>
            <person name="Mitreva M."/>
            <person name="Nelson J."/>
            <person name="Hou S."/>
            <person name="Wollam A."/>
            <person name="Pepin K.H."/>
            <person name="Johnson M."/>
            <person name="Bhonagiri V."/>
            <person name="Nash W.E."/>
            <person name="Warren W."/>
            <person name="Chinwalla A."/>
            <person name="Mardis E.R."/>
            <person name="Wilson R.K."/>
        </authorList>
    </citation>
    <scope>NUCLEOTIDE SEQUENCE [LARGE SCALE GENOMIC DNA]</scope>
    <source>
        <strain evidence="1">DSM 14469</strain>
    </source>
</reference>
<organism evidence="1 2">
    <name type="scientific">Marvinbryantia formatexigens DSM 14469</name>
    <dbReference type="NCBI Taxonomy" id="478749"/>
    <lineage>
        <taxon>Bacteria</taxon>
        <taxon>Bacillati</taxon>
        <taxon>Bacillota</taxon>
        <taxon>Clostridia</taxon>
        <taxon>Lachnospirales</taxon>
        <taxon>Lachnospiraceae</taxon>
        <taxon>Marvinbryantia</taxon>
    </lineage>
</organism>
<proteinExistence type="predicted"/>
<dbReference type="AlphaFoldDB" id="C6LFL4"/>
<name>C6LFL4_9FIRM</name>
<protein>
    <submittedName>
        <fullName evidence="1">Uncharacterized protein</fullName>
    </submittedName>
</protein>
<comment type="caution">
    <text evidence="1">The sequence shown here is derived from an EMBL/GenBank/DDBJ whole genome shotgun (WGS) entry which is preliminary data.</text>
</comment>
<gene>
    <name evidence="1" type="ORF">BRYFOR_07417</name>
</gene>
<sequence>MLLVYPTNVFKICFQSKENVKFLKRALKNDKGVLYLLQTGQKGEDR</sequence>
<keyword evidence="2" id="KW-1185">Reference proteome</keyword>
<accession>C6LFL4</accession>
<dbReference type="EMBL" id="ACCL02000010">
    <property type="protein sequence ID" value="EET60599.1"/>
    <property type="molecule type" value="Genomic_DNA"/>
</dbReference>
<dbReference type="Proteomes" id="UP000005561">
    <property type="component" value="Unassembled WGS sequence"/>
</dbReference>
<evidence type="ECO:0000313" key="2">
    <source>
        <dbReference type="Proteomes" id="UP000005561"/>
    </source>
</evidence>